<organism evidence="13">
    <name type="scientific">Chromera velia CCMP2878</name>
    <dbReference type="NCBI Taxonomy" id="1169474"/>
    <lineage>
        <taxon>Eukaryota</taxon>
        <taxon>Sar</taxon>
        <taxon>Alveolata</taxon>
        <taxon>Colpodellida</taxon>
        <taxon>Chromeraceae</taxon>
        <taxon>Chromera</taxon>
    </lineage>
</organism>
<dbReference type="InterPro" id="IPR004383">
    <property type="entry name" value="rRNA_lsu_MTrfase_RlmN/Cfr"/>
</dbReference>
<comment type="cofactor">
    <cofactor evidence="1">
        <name>[4Fe-4S] cluster</name>
        <dbReference type="ChEBI" id="CHEBI:49883"/>
    </cofactor>
</comment>
<dbReference type="EMBL" id="CDMZ01002360">
    <property type="protein sequence ID" value="CEM42020.1"/>
    <property type="molecule type" value="Genomic_DNA"/>
</dbReference>
<dbReference type="SFLD" id="SFLDF00275">
    <property type="entry name" value="adenosine_C2_methyltransferase"/>
    <property type="match status" value="1"/>
</dbReference>
<evidence type="ECO:0000256" key="7">
    <source>
        <dbReference type="ARBA" id="ARBA00022691"/>
    </source>
</evidence>
<evidence type="ECO:0000256" key="11">
    <source>
        <dbReference type="SAM" id="MobiDB-lite"/>
    </source>
</evidence>
<dbReference type="SFLD" id="SFLDG01062">
    <property type="entry name" value="methyltransferase_(Class_A)"/>
    <property type="match status" value="1"/>
</dbReference>
<evidence type="ECO:0000256" key="5">
    <source>
        <dbReference type="ARBA" id="ARBA00022603"/>
    </source>
</evidence>
<dbReference type="GO" id="GO:0051539">
    <property type="term" value="F:4 iron, 4 sulfur cluster binding"/>
    <property type="evidence" value="ECO:0007669"/>
    <property type="project" value="UniProtKB-KW"/>
</dbReference>
<dbReference type="CDD" id="cd01335">
    <property type="entry name" value="Radical_SAM"/>
    <property type="match status" value="1"/>
</dbReference>
<dbReference type="VEuPathDB" id="CryptoDB:Cvel_26455"/>
<evidence type="ECO:0000256" key="9">
    <source>
        <dbReference type="ARBA" id="ARBA00023004"/>
    </source>
</evidence>
<evidence type="ECO:0000256" key="6">
    <source>
        <dbReference type="ARBA" id="ARBA00022679"/>
    </source>
</evidence>
<dbReference type="SFLD" id="SFLDS00029">
    <property type="entry name" value="Radical_SAM"/>
    <property type="match status" value="1"/>
</dbReference>
<keyword evidence="10" id="KW-0411">Iron-sulfur</keyword>
<keyword evidence="8" id="KW-0479">Metal-binding</keyword>
<gene>
    <name evidence="13" type="ORF">Cvel_26455</name>
</gene>
<evidence type="ECO:0000256" key="8">
    <source>
        <dbReference type="ARBA" id="ARBA00022723"/>
    </source>
</evidence>
<evidence type="ECO:0000256" key="4">
    <source>
        <dbReference type="ARBA" id="ARBA00022490"/>
    </source>
</evidence>
<dbReference type="PANTHER" id="PTHR30544">
    <property type="entry name" value="23S RRNA METHYLTRANSFERASE"/>
    <property type="match status" value="1"/>
</dbReference>
<dbReference type="PANTHER" id="PTHR30544:SF5">
    <property type="entry name" value="RADICAL SAM CORE DOMAIN-CONTAINING PROTEIN"/>
    <property type="match status" value="1"/>
</dbReference>
<evidence type="ECO:0000259" key="12">
    <source>
        <dbReference type="PROSITE" id="PS51918"/>
    </source>
</evidence>
<name>A0A0G4HD77_9ALVE</name>
<dbReference type="Gene3D" id="1.10.150.530">
    <property type="match status" value="1"/>
</dbReference>
<keyword evidence="3" id="KW-0004">4Fe-4S</keyword>
<feature type="compositionally biased region" description="Low complexity" evidence="11">
    <location>
        <begin position="373"/>
        <end position="383"/>
    </location>
</feature>
<feature type="region of interest" description="Disordered" evidence="11">
    <location>
        <begin position="355"/>
        <end position="451"/>
    </location>
</feature>
<dbReference type="InterPro" id="IPR058240">
    <property type="entry name" value="rSAM_sf"/>
</dbReference>
<keyword evidence="5" id="KW-0489">Methyltransferase</keyword>
<dbReference type="Pfam" id="PF04055">
    <property type="entry name" value="Radical_SAM"/>
    <property type="match status" value="1"/>
</dbReference>
<feature type="compositionally biased region" description="Polar residues" evidence="11">
    <location>
        <begin position="435"/>
        <end position="445"/>
    </location>
</feature>
<dbReference type="GO" id="GO:0005737">
    <property type="term" value="C:cytoplasm"/>
    <property type="evidence" value="ECO:0007669"/>
    <property type="project" value="UniProtKB-SubCell"/>
</dbReference>
<keyword evidence="7" id="KW-0949">S-adenosyl-L-methionine</keyword>
<dbReference type="InterPro" id="IPR040072">
    <property type="entry name" value="Methyltransferase_A"/>
</dbReference>
<sequence length="470" mass="52931">MWSRSGRCRKVRDVFTKGGFPDWRLDQFLDYMYKKKTDSFLQMNKFPKKLRQALVEELGPETSTLKAVGEKRGGQAQKVLFETRDGHRIEAVSLDFKSHKSLCISSQAGCAFNCSFCATGKVGLKRQLSVDEITDQVLYFQQQRQKIDSISFMGMGEPLANPYVFDALSILSDRSLFGMSPRRLNISTIGIFPGIKKLTELHPQVNLAYSLHSPFPEERNILVPANRLFPLEEAMELLDERIAKTGRQVWLAYILLKDRTDSREHTEALVNLLKQRREATRHLFHVNLLPYNAARGVEENFVKVEDNKVLQFKRILDENRISSSYRNSFGSEIDAACGQLFAEYEKTKTGELFGMRRSSQTMTLPRSPEVDMAPSSAPSVSVSGDAPTPLTGSTAEGGLDCKPHVEGNSVEETGREPRKSHVNREDERPAPPLHSTATAPRQSPDQRMGQAARLVQIAGNRRRKELAAVI</sequence>
<dbReference type="InterPro" id="IPR013785">
    <property type="entry name" value="Aldolase_TIM"/>
</dbReference>
<feature type="compositionally biased region" description="Basic and acidic residues" evidence="11">
    <location>
        <begin position="412"/>
        <end position="429"/>
    </location>
</feature>
<proteinExistence type="predicted"/>
<dbReference type="InterPro" id="IPR007197">
    <property type="entry name" value="rSAM"/>
</dbReference>
<evidence type="ECO:0000256" key="3">
    <source>
        <dbReference type="ARBA" id="ARBA00022485"/>
    </source>
</evidence>
<dbReference type="SUPFAM" id="SSF102114">
    <property type="entry name" value="Radical SAM enzymes"/>
    <property type="match status" value="1"/>
</dbReference>
<keyword evidence="6" id="KW-0808">Transferase</keyword>
<accession>A0A0G4HD77</accession>
<evidence type="ECO:0000256" key="1">
    <source>
        <dbReference type="ARBA" id="ARBA00001966"/>
    </source>
</evidence>
<dbReference type="PROSITE" id="PS51918">
    <property type="entry name" value="RADICAL_SAM"/>
    <property type="match status" value="1"/>
</dbReference>
<dbReference type="GO" id="GO:0070475">
    <property type="term" value="P:rRNA base methylation"/>
    <property type="evidence" value="ECO:0007669"/>
    <property type="project" value="TreeGrafter"/>
</dbReference>
<dbReference type="GO" id="GO:0008173">
    <property type="term" value="F:RNA methyltransferase activity"/>
    <property type="evidence" value="ECO:0007669"/>
    <property type="project" value="InterPro"/>
</dbReference>
<protein>
    <recommendedName>
        <fullName evidence="12">Radical SAM core domain-containing protein</fullName>
    </recommendedName>
</protein>
<keyword evidence="4" id="KW-0963">Cytoplasm</keyword>
<feature type="domain" description="Radical SAM core" evidence="12">
    <location>
        <begin position="96"/>
        <end position="326"/>
    </location>
</feature>
<dbReference type="Gene3D" id="3.20.20.70">
    <property type="entry name" value="Aldolase class I"/>
    <property type="match status" value="1"/>
</dbReference>
<dbReference type="GO" id="GO:0030488">
    <property type="term" value="P:tRNA methylation"/>
    <property type="evidence" value="ECO:0007669"/>
    <property type="project" value="TreeGrafter"/>
</dbReference>
<dbReference type="GO" id="GO:0046872">
    <property type="term" value="F:metal ion binding"/>
    <property type="evidence" value="ECO:0007669"/>
    <property type="project" value="UniProtKB-KW"/>
</dbReference>
<evidence type="ECO:0000256" key="2">
    <source>
        <dbReference type="ARBA" id="ARBA00004496"/>
    </source>
</evidence>
<evidence type="ECO:0000256" key="10">
    <source>
        <dbReference type="ARBA" id="ARBA00023014"/>
    </source>
</evidence>
<dbReference type="PhylomeDB" id="A0A0G4HD77"/>
<evidence type="ECO:0000313" key="13">
    <source>
        <dbReference type="EMBL" id="CEM42020.1"/>
    </source>
</evidence>
<keyword evidence="9" id="KW-0408">Iron</keyword>
<comment type="subcellular location">
    <subcellularLocation>
        <location evidence="2">Cytoplasm</location>
    </subcellularLocation>
</comment>
<reference evidence="13" key="1">
    <citation type="submission" date="2014-11" db="EMBL/GenBank/DDBJ databases">
        <authorList>
            <person name="Otto D Thomas"/>
            <person name="Naeem Raeece"/>
        </authorList>
    </citation>
    <scope>NUCLEOTIDE SEQUENCE</scope>
</reference>
<dbReference type="AlphaFoldDB" id="A0A0G4HD77"/>